<reference evidence="1 2" key="1">
    <citation type="submission" date="2019-04" db="EMBL/GenBank/DDBJ databases">
        <title>A reverse ecology approach based on a biological definition of microbial populations.</title>
        <authorList>
            <person name="Arevalo P."/>
            <person name="Vaninsberghe D."/>
            <person name="Elsherbini J."/>
            <person name="Gore J."/>
            <person name="Polz M."/>
        </authorList>
    </citation>
    <scope>NUCLEOTIDE SEQUENCE [LARGE SCALE GENOMIC DNA]</scope>
    <source>
        <strain evidence="1 2">10N.222.48.A1</strain>
    </source>
</reference>
<protein>
    <submittedName>
        <fullName evidence="1">DUF1566 domain-containing protein</fullName>
    </submittedName>
</protein>
<dbReference type="EMBL" id="SYVO01000019">
    <property type="protein sequence ID" value="TKG10836.1"/>
    <property type="molecule type" value="Genomic_DNA"/>
</dbReference>
<name>A0A4V6WXC4_9VIBR</name>
<comment type="caution">
    <text evidence="1">The sequence shown here is derived from an EMBL/GenBank/DDBJ whole genome shotgun (WGS) entry which is preliminary data.</text>
</comment>
<evidence type="ECO:0000313" key="1">
    <source>
        <dbReference type="EMBL" id="TKG10836.1"/>
    </source>
</evidence>
<sequence>MSVSLFSTMLMACGGAESDPKLKQSQTQPNSQNISGIALDGYLHNAKVCLDKNSNAMCDSADGEIATTDAEGRFQLDVDNDVAQYPILVEAVAGITIDMDSPNQPIESGFTLEVPSNTSNVISPMTSLIASVSKTSGISFDEATQLVASDLGIDKQLAVGDYSASNSAISREIHMFARGVTRVLQEAQMASVDAGVDQVNARKGSMYKLAELDLAEFKAKTDLLSHGASGTDNALKQLGKEYRDQLKVSQEDIDGNEIITRPPAPKHGQVNDASDTFDWQFVRGFNHNTDYEYSLDSGNTWTTVIRKPIVVGKLAFDKGAVQVRVAASNVRNTPAGKPMLSDKAFTLTTVPTAPAWITVNNAINQFDWAFVDSFNELGLYVYSLDNGSSWIKATEKPQDIQDLDIPVGHLKVRVAKDDSLGHPTGLSSASEQSMTVTPVQPEQPVLDFANDSTNQINWLWVAGYNDPSFYEINLGNGWQDVTALPYLVGNVSLPVNTISVRVKSNALDARPAGVPLVISSAFTRSENQPKAPTSPIVDDAENTFAWTNVEGFTGSNSYEYSLDRGITFTPVTSNPQAIPDEAFAKGQVCVRVKAESDPLHDPGEALCSDKSYSVTPSMPPAPTSPVSHDGLDTFDWSFVSGFSEITDYEINALNTGWTVVTTKPYQLNDQAYAIDSIQVRVKRDPITGRPSGLELTNNVAFTVRPSAPSAPTGLVVNDADNTLDWTYFGEFTQPEQFEVTLDSGSTWTKVTAKPVVIGNVDKNIAEVQLRVRQNPTNGMPHGVATPTAQAFTKVFEIPAPTSPEIVNTFTGSNPVNTNGFQWAYLTANVEGQSVRFDQAEYYEFTNDKGLTWHPVVSKPQFIGPEAYDKANVGVRLKRNAKQGVSNSISDTLWATGASSRFTALKFVPMKTRSQVADFSYGGSWNTYSLNCIAEYDDKGQGEPTFWAERFSSEINTVFDKVAQVDDCGIAGWALPESSEVITLSQRDPATLPSNLRGYLVSNQTQNALADKNGVAITINKGQESLEQYYGKYAYPKWQLPSGAQLVSHIDASTTAIDTLLSTQGSIVKAAEAYLTTWLANNQKKAQSYATLETQAQAKAVELAAFTKPWLDELSAVTTKLTIYDFQMSVAQSRTDAESLEFITKVKAYKEKAAKLQQNSNGLNALVEGAKFAQKMAFIQKNSVMLTDATSAIGSASLASELHQASLDLYNAISVLESQYAQVTDFITQLNTATNGIGSEFDSLITLYQTLIKEMSTTATLHDLAQSKVLAKDGLKQAADNGFSVSQANAMVSNRFAKLDELGNYLPSDTTYQQGWRCVEDTKITGKRRVWALLKDGLPHGADDLAYDASATGYASILGSNELLASTNNNKLCGFSDWEVPHLAQLLSINTKAVEGSNSKMTLDTDVFPNYLGLKPEYDKSYFDDGTTFYYWSSAASGDQQYITSYDTKESSQTLAKARTDGSEDKVVLARLFREKSANYQYLNAQGTVVTNRQNAVCAQDTDSNLVWQLFSRGDSSRFKKYVDIAPLITAQNTKSICGKANWRYPTKAELYSLLPLNNEVFEFNEATGGSYGYYITSDPAPYGRFKGLNMTTMAETDVSTASYSSAYLYRLVSD</sequence>
<gene>
    <name evidence="1" type="ORF">FCV91_07380</name>
</gene>
<organism evidence="1 2">
    <name type="scientific">Vibrio lentus</name>
    <dbReference type="NCBI Taxonomy" id="136468"/>
    <lineage>
        <taxon>Bacteria</taxon>
        <taxon>Pseudomonadati</taxon>
        <taxon>Pseudomonadota</taxon>
        <taxon>Gammaproteobacteria</taxon>
        <taxon>Vibrionales</taxon>
        <taxon>Vibrionaceae</taxon>
        <taxon>Vibrio</taxon>
    </lineage>
</organism>
<accession>A0A4V6WXC4</accession>
<proteinExistence type="predicted"/>
<dbReference type="RefSeq" id="WP_099165891.1">
    <property type="nucleotide sequence ID" value="NZ_MCYA01000001.1"/>
</dbReference>
<dbReference type="Proteomes" id="UP000305840">
    <property type="component" value="Unassembled WGS sequence"/>
</dbReference>
<evidence type="ECO:0000313" key="2">
    <source>
        <dbReference type="Proteomes" id="UP000305840"/>
    </source>
</evidence>